<dbReference type="PANTHER" id="PTHR11545:SF3">
    <property type="entry name" value="LARGE RIBOSOMAL SUBUNIT PROTEIN UL13"/>
    <property type="match status" value="1"/>
</dbReference>
<dbReference type="NCBIfam" id="TIGR01077">
    <property type="entry name" value="L13_A_E"/>
    <property type="match status" value="1"/>
</dbReference>
<dbReference type="PIRSF" id="PIRSF002181">
    <property type="entry name" value="Ribosomal_L13"/>
    <property type="match status" value="1"/>
</dbReference>
<dbReference type="HAMAP" id="MF_01366">
    <property type="entry name" value="Ribosomal_uL13"/>
    <property type="match status" value="1"/>
</dbReference>
<dbReference type="PANTHER" id="PTHR11545">
    <property type="entry name" value="RIBOSOMAL PROTEIN L13"/>
    <property type="match status" value="1"/>
</dbReference>
<gene>
    <name evidence="4" type="primary">rpl13</name>
    <name evidence="5" type="ORF">DSO08_01370</name>
</gene>
<dbReference type="NCBIfam" id="NF005004">
    <property type="entry name" value="PRK06394.1"/>
    <property type="match status" value="1"/>
</dbReference>
<dbReference type="AlphaFoldDB" id="A0A523BFL8"/>
<dbReference type="GO" id="GO:0003729">
    <property type="term" value="F:mRNA binding"/>
    <property type="evidence" value="ECO:0007669"/>
    <property type="project" value="TreeGrafter"/>
</dbReference>
<dbReference type="EMBL" id="QNVH01000007">
    <property type="protein sequence ID" value="TDA39738.1"/>
    <property type="molecule type" value="Genomic_DNA"/>
</dbReference>
<dbReference type="GO" id="GO:0017148">
    <property type="term" value="P:negative regulation of translation"/>
    <property type="evidence" value="ECO:0007669"/>
    <property type="project" value="TreeGrafter"/>
</dbReference>
<evidence type="ECO:0000256" key="2">
    <source>
        <dbReference type="ARBA" id="ARBA00022980"/>
    </source>
</evidence>
<dbReference type="Proteomes" id="UP000315399">
    <property type="component" value="Unassembled WGS sequence"/>
</dbReference>
<sequence length="144" mass="16291">MPETIYVDGTDLRLGRMATKVAKHLINGDKVVIVNVEKIVISGTRASALSKYARWMSLRTYKNPEKVGPKQQRGPDRLVHYAIKNMLPKSPTGKEALKRLKVYIGVPDELKSAKFQQFEEAHVKNLRGPYVRLEEISKSLGWCA</sequence>
<reference evidence="5 6" key="1">
    <citation type="journal article" date="2019" name="Nat. Microbiol.">
        <title>Expanding anaerobic alkane metabolism in the domain of Archaea.</title>
        <authorList>
            <person name="Wang Y."/>
            <person name="Wegener G."/>
            <person name="Hou J."/>
            <person name="Wang F."/>
            <person name="Xiao X."/>
        </authorList>
    </citation>
    <scope>NUCLEOTIDE SEQUENCE [LARGE SCALE GENOMIC DNA]</scope>
    <source>
        <strain evidence="5">WYZ-LMO10</strain>
    </source>
</reference>
<dbReference type="SUPFAM" id="SSF52161">
    <property type="entry name" value="Ribosomal protein L13"/>
    <property type="match status" value="1"/>
</dbReference>
<evidence type="ECO:0000313" key="6">
    <source>
        <dbReference type="Proteomes" id="UP000315399"/>
    </source>
</evidence>
<accession>A0A523BFL8</accession>
<dbReference type="InterPro" id="IPR036899">
    <property type="entry name" value="Ribosomal_uL13_sf"/>
</dbReference>
<dbReference type="GO" id="GO:0022625">
    <property type="term" value="C:cytosolic large ribosomal subunit"/>
    <property type="evidence" value="ECO:0007669"/>
    <property type="project" value="UniProtKB-UniRule"/>
</dbReference>
<dbReference type="CDD" id="cd00392">
    <property type="entry name" value="Ribosomal_L13"/>
    <property type="match status" value="1"/>
</dbReference>
<dbReference type="InterPro" id="IPR005822">
    <property type="entry name" value="Ribosomal_uL13"/>
</dbReference>
<evidence type="ECO:0000256" key="4">
    <source>
        <dbReference type="HAMAP-Rule" id="MF_01366"/>
    </source>
</evidence>
<dbReference type="InterPro" id="IPR005755">
    <property type="entry name" value="Ribosomal_uL13_euk/arc"/>
</dbReference>
<evidence type="ECO:0000256" key="3">
    <source>
        <dbReference type="ARBA" id="ARBA00023274"/>
    </source>
</evidence>
<comment type="caution">
    <text evidence="5">The sequence shown here is derived from an EMBL/GenBank/DDBJ whole genome shotgun (WGS) entry which is preliminary data.</text>
</comment>
<evidence type="ECO:0000313" key="5">
    <source>
        <dbReference type="EMBL" id="TDA39738.1"/>
    </source>
</evidence>
<proteinExistence type="inferred from homology"/>
<dbReference type="GO" id="GO:0006412">
    <property type="term" value="P:translation"/>
    <property type="evidence" value="ECO:0007669"/>
    <property type="project" value="UniProtKB-UniRule"/>
</dbReference>
<name>A0A523BFL8_9CREN</name>
<keyword evidence="3 4" id="KW-0687">Ribonucleoprotein</keyword>
<comment type="subunit">
    <text evidence="4">Part of the 50S ribosomal subunit.</text>
</comment>
<dbReference type="GO" id="GO:0003735">
    <property type="term" value="F:structural constituent of ribosome"/>
    <property type="evidence" value="ECO:0007669"/>
    <property type="project" value="UniProtKB-UniRule"/>
</dbReference>
<organism evidence="5 6">
    <name type="scientific">Thermoproteota archaeon</name>
    <dbReference type="NCBI Taxonomy" id="2056631"/>
    <lineage>
        <taxon>Archaea</taxon>
        <taxon>Thermoproteota</taxon>
    </lineage>
</organism>
<comment type="similarity">
    <text evidence="1 4">Belongs to the universal ribosomal protein uL13 family.</text>
</comment>
<dbReference type="InterPro" id="IPR005823">
    <property type="entry name" value="Ribosomal_uL13_bac-type"/>
</dbReference>
<evidence type="ECO:0000256" key="1">
    <source>
        <dbReference type="ARBA" id="ARBA00006227"/>
    </source>
</evidence>
<protein>
    <recommendedName>
        <fullName evidence="4">Large ribosomal subunit protein uL13</fullName>
    </recommendedName>
</protein>
<comment type="function">
    <text evidence="4">This protein is one of the early assembly proteins of the 50S ribosomal subunit, although it is not seen to bind rRNA by itself. It is important during the early stages of 50S assembly.</text>
</comment>
<dbReference type="Pfam" id="PF00572">
    <property type="entry name" value="Ribosomal_L13"/>
    <property type="match status" value="1"/>
</dbReference>
<keyword evidence="2 4" id="KW-0689">Ribosomal protein</keyword>
<dbReference type="Gene3D" id="3.90.1180.10">
    <property type="entry name" value="Ribosomal protein L13"/>
    <property type="match status" value="1"/>
</dbReference>